<dbReference type="AlphaFoldDB" id="A0A3R9Q7K5"/>
<name>A0A3R9Q7K5_9BACT</name>
<dbReference type="GO" id="GO:0003841">
    <property type="term" value="F:1-acylglycerol-3-phosphate O-acyltransferase activity"/>
    <property type="evidence" value="ECO:0007669"/>
    <property type="project" value="TreeGrafter"/>
</dbReference>
<evidence type="ECO:0000256" key="5">
    <source>
        <dbReference type="ARBA" id="ARBA00023315"/>
    </source>
</evidence>
<dbReference type="PANTHER" id="PTHR10434">
    <property type="entry name" value="1-ACYL-SN-GLYCEROL-3-PHOSPHATE ACYLTRANSFERASE"/>
    <property type="match status" value="1"/>
</dbReference>
<dbReference type="OrthoDB" id="9803035at2"/>
<feature type="domain" description="Phospholipid/glycerol acyltransferase" evidence="6">
    <location>
        <begin position="64"/>
        <end position="177"/>
    </location>
</feature>
<keyword evidence="3 7" id="KW-0808">Transferase</keyword>
<dbReference type="GO" id="GO:0006654">
    <property type="term" value="P:phosphatidic acid biosynthetic process"/>
    <property type="evidence" value="ECO:0007669"/>
    <property type="project" value="TreeGrafter"/>
</dbReference>
<comment type="caution">
    <text evidence="7">The sequence shown here is derived from an EMBL/GenBank/DDBJ whole genome shotgun (WGS) entry which is preliminary data.</text>
</comment>
<dbReference type="InterPro" id="IPR002123">
    <property type="entry name" value="Plipid/glycerol_acylTrfase"/>
</dbReference>
<dbReference type="Proteomes" id="UP000269669">
    <property type="component" value="Unassembled WGS sequence"/>
</dbReference>
<dbReference type="Pfam" id="PF01553">
    <property type="entry name" value="Acyltransferase"/>
    <property type="match status" value="1"/>
</dbReference>
<evidence type="ECO:0000256" key="3">
    <source>
        <dbReference type="ARBA" id="ARBA00022679"/>
    </source>
</evidence>
<reference evidence="7 8" key="1">
    <citation type="submission" date="2018-12" db="EMBL/GenBank/DDBJ databases">
        <title>Sequencing of bacterial isolates from soil warming experiment in Harvard Forest, Massachusetts, USA.</title>
        <authorList>
            <person name="Deangelis K."/>
        </authorList>
    </citation>
    <scope>NUCLEOTIDE SEQUENCE [LARGE SCALE GENOMIC DNA]</scope>
    <source>
        <strain evidence="7 8">EB153</strain>
    </source>
</reference>
<evidence type="ECO:0000256" key="2">
    <source>
        <dbReference type="ARBA" id="ARBA00022516"/>
    </source>
</evidence>
<evidence type="ECO:0000259" key="6">
    <source>
        <dbReference type="SMART" id="SM00563"/>
    </source>
</evidence>
<dbReference type="SUPFAM" id="SSF69593">
    <property type="entry name" value="Glycerol-3-phosphate (1)-acyltransferase"/>
    <property type="match status" value="1"/>
</dbReference>
<organism evidence="7 8">
    <name type="scientific">Edaphobacter aggregans</name>
    <dbReference type="NCBI Taxonomy" id="570835"/>
    <lineage>
        <taxon>Bacteria</taxon>
        <taxon>Pseudomonadati</taxon>
        <taxon>Acidobacteriota</taxon>
        <taxon>Terriglobia</taxon>
        <taxon>Terriglobales</taxon>
        <taxon>Acidobacteriaceae</taxon>
        <taxon>Edaphobacter</taxon>
    </lineage>
</organism>
<evidence type="ECO:0000256" key="4">
    <source>
        <dbReference type="ARBA" id="ARBA00023098"/>
    </source>
</evidence>
<keyword evidence="8" id="KW-1185">Reference proteome</keyword>
<evidence type="ECO:0000313" key="7">
    <source>
        <dbReference type="EMBL" id="RSL15275.1"/>
    </source>
</evidence>
<accession>A0A3R9Q7K5</accession>
<evidence type="ECO:0000313" key="8">
    <source>
        <dbReference type="Proteomes" id="UP000269669"/>
    </source>
</evidence>
<sequence>MRVVRSLFKIIRVVALLLAAVVDWWVRRPRVGAEGAVWIHGWCRRIVKVVGVEWRVVGELPTCGAVVSNHLSYLDVLLYSAVRPFVMVAKSEVRGWPLFGWLTSRAGTVYVTRGGGPSTYPAVNAAMAEAYRSGLPVLFFPEGTTTDGAEVLPFRRGLFHSVLNEGVPLRVAALRYSLEDASGSVEEDVCWWGDALLAPHLWRLLGLRDVRAEICFGGEVAARRDRFVLSERAREAVGELYAGSEVAGEVELVEAF</sequence>
<keyword evidence="5 7" id="KW-0012">Acyltransferase</keyword>
<gene>
    <name evidence="7" type="ORF">EDE15_0758</name>
</gene>
<proteinExistence type="predicted"/>
<keyword evidence="2" id="KW-0444">Lipid biosynthesis</keyword>
<protein>
    <submittedName>
        <fullName evidence="7">Lyso-ornithine lipid acyltransferase</fullName>
    </submittedName>
</protein>
<dbReference type="SMART" id="SM00563">
    <property type="entry name" value="PlsC"/>
    <property type="match status" value="1"/>
</dbReference>
<dbReference type="CDD" id="cd07989">
    <property type="entry name" value="LPLAT_AGPAT-like"/>
    <property type="match status" value="1"/>
</dbReference>
<dbReference type="EMBL" id="RSDW01000001">
    <property type="protein sequence ID" value="RSL15275.1"/>
    <property type="molecule type" value="Genomic_DNA"/>
</dbReference>
<keyword evidence="4" id="KW-0443">Lipid metabolism</keyword>
<dbReference type="PANTHER" id="PTHR10434:SF64">
    <property type="entry name" value="1-ACYL-SN-GLYCEROL-3-PHOSPHATE ACYLTRANSFERASE-RELATED"/>
    <property type="match status" value="1"/>
</dbReference>
<evidence type="ECO:0000256" key="1">
    <source>
        <dbReference type="ARBA" id="ARBA00005189"/>
    </source>
</evidence>
<comment type="pathway">
    <text evidence="1">Lipid metabolism.</text>
</comment>